<dbReference type="STRING" id="51670.SAMN04488557_2009"/>
<evidence type="ECO:0000313" key="6">
    <source>
        <dbReference type="Proteomes" id="UP000199423"/>
    </source>
</evidence>
<gene>
    <name evidence="5" type="ORF">SAMN04488557_2009</name>
</gene>
<proteinExistence type="predicted"/>
<evidence type="ECO:0000256" key="2">
    <source>
        <dbReference type="ARBA" id="ARBA00023125"/>
    </source>
</evidence>
<dbReference type="AlphaFoldDB" id="A0A1I7NFM5"/>
<dbReference type="PROSITE" id="PS01124">
    <property type="entry name" value="HTH_ARAC_FAMILY_2"/>
    <property type="match status" value="1"/>
</dbReference>
<evidence type="ECO:0000256" key="1">
    <source>
        <dbReference type="ARBA" id="ARBA00023015"/>
    </source>
</evidence>
<dbReference type="GO" id="GO:0043565">
    <property type="term" value="F:sequence-specific DNA binding"/>
    <property type="evidence" value="ECO:0007669"/>
    <property type="project" value="InterPro"/>
</dbReference>
<name>A0A1I7NFM5_9HYPH</name>
<dbReference type="OrthoDB" id="8004517at2"/>
<dbReference type="Pfam" id="PF14525">
    <property type="entry name" value="AraC_binding_2"/>
    <property type="match status" value="1"/>
</dbReference>
<dbReference type="RefSeq" id="WP_092867553.1">
    <property type="nucleotide sequence ID" value="NZ_FPCH01000002.1"/>
</dbReference>
<dbReference type="PANTHER" id="PTHR46796">
    <property type="entry name" value="HTH-TYPE TRANSCRIPTIONAL ACTIVATOR RHAS-RELATED"/>
    <property type="match status" value="1"/>
</dbReference>
<dbReference type="InterPro" id="IPR035418">
    <property type="entry name" value="AraC-bd_2"/>
</dbReference>
<accession>A0A1I7NFM5</accession>
<dbReference type="SMART" id="SM00342">
    <property type="entry name" value="HTH_ARAC"/>
    <property type="match status" value="1"/>
</dbReference>
<evidence type="ECO:0000259" key="4">
    <source>
        <dbReference type="PROSITE" id="PS01124"/>
    </source>
</evidence>
<evidence type="ECO:0000313" key="5">
    <source>
        <dbReference type="EMBL" id="SFV33477.1"/>
    </source>
</evidence>
<dbReference type="InterPro" id="IPR009057">
    <property type="entry name" value="Homeodomain-like_sf"/>
</dbReference>
<dbReference type="Pfam" id="PF12833">
    <property type="entry name" value="HTH_18"/>
    <property type="match status" value="1"/>
</dbReference>
<dbReference type="InterPro" id="IPR018060">
    <property type="entry name" value="HTH_AraC"/>
</dbReference>
<keyword evidence="1" id="KW-0805">Transcription regulation</keyword>
<dbReference type="PRINTS" id="PR00032">
    <property type="entry name" value="HTHARAC"/>
</dbReference>
<dbReference type="EMBL" id="FPCH01000002">
    <property type="protein sequence ID" value="SFV33477.1"/>
    <property type="molecule type" value="Genomic_DNA"/>
</dbReference>
<organism evidence="5 6">
    <name type="scientific">Hyphomicrobium facile</name>
    <dbReference type="NCBI Taxonomy" id="51670"/>
    <lineage>
        <taxon>Bacteria</taxon>
        <taxon>Pseudomonadati</taxon>
        <taxon>Pseudomonadota</taxon>
        <taxon>Alphaproteobacteria</taxon>
        <taxon>Hyphomicrobiales</taxon>
        <taxon>Hyphomicrobiaceae</taxon>
        <taxon>Hyphomicrobium</taxon>
    </lineage>
</organism>
<protein>
    <submittedName>
        <fullName evidence="5">AraC-type DNA-binding protein</fullName>
    </submittedName>
</protein>
<dbReference type="SUPFAM" id="SSF46689">
    <property type="entry name" value="Homeodomain-like"/>
    <property type="match status" value="1"/>
</dbReference>
<dbReference type="Proteomes" id="UP000199423">
    <property type="component" value="Unassembled WGS sequence"/>
</dbReference>
<dbReference type="InterPro" id="IPR018062">
    <property type="entry name" value="HTH_AraC-typ_CS"/>
</dbReference>
<dbReference type="Gene3D" id="1.10.10.60">
    <property type="entry name" value="Homeodomain-like"/>
    <property type="match status" value="1"/>
</dbReference>
<sequence length="328" mass="36579">MCSSLKPDIHFDEMTIGPETVSKGNTFDVFQEVVADFPVRCTFEYSGSDPFQTQWISTQSGKGSAIRWSCAAHTTRRTENDIADSIPSGYGILFAVSGGAMLTHKREEILVSPGNAVLYNLDQPMQVDMLKAAKRDFLLITLPHDILPEPFSSNDGSFSPRLLSHHTPLLQCVDHLACMIAEKNADEFRHVFRACERLITAELLARDHAGLEAAQRPSVANDLFERILSVIEMEIGNPELSPQWLADKFGISVRYIHKLFASRDLTCQGYITTERLSHAKQDLSASANTIRISALAYRWGFSDSSSFGRAFKSRFGLAPGQYRSKRRA</sequence>
<keyword evidence="6" id="KW-1185">Reference proteome</keyword>
<evidence type="ECO:0000256" key="3">
    <source>
        <dbReference type="ARBA" id="ARBA00023163"/>
    </source>
</evidence>
<dbReference type="PANTHER" id="PTHR46796:SF6">
    <property type="entry name" value="ARAC SUBFAMILY"/>
    <property type="match status" value="1"/>
</dbReference>
<dbReference type="InterPro" id="IPR020449">
    <property type="entry name" value="Tscrpt_reg_AraC-type_HTH"/>
</dbReference>
<dbReference type="PROSITE" id="PS00041">
    <property type="entry name" value="HTH_ARAC_FAMILY_1"/>
    <property type="match status" value="1"/>
</dbReference>
<dbReference type="InterPro" id="IPR050204">
    <property type="entry name" value="AraC_XylS_family_regulators"/>
</dbReference>
<reference evidence="6" key="1">
    <citation type="submission" date="2016-10" db="EMBL/GenBank/DDBJ databases">
        <authorList>
            <person name="Varghese N."/>
            <person name="Submissions S."/>
        </authorList>
    </citation>
    <scope>NUCLEOTIDE SEQUENCE [LARGE SCALE GENOMIC DNA]</scope>
    <source>
        <strain evidence="6">DSM 1565</strain>
    </source>
</reference>
<dbReference type="GO" id="GO:0003700">
    <property type="term" value="F:DNA-binding transcription factor activity"/>
    <property type="evidence" value="ECO:0007669"/>
    <property type="project" value="InterPro"/>
</dbReference>
<feature type="domain" description="HTH araC/xylS-type" evidence="4">
    <location>
        <begin position="225"/>
        <end position="325"/>
    </location>
</feature>
<keyword evidence="2 5" id="KW-0238">DNA-binding</keyword>
<keyword evidence="3" id="KW-0804">Transcription</keyword>